<evidence type="ECO:0000313" key="2">
    <source>
        <dbReference type="EMBL" id="KAE9403561.1"/>
    </source>
</evidence>
<dbReference type="OrthoDB" id="3268127at2759"/>
<name>A0A6A4HZT4_9AGAR</name>
<feature type="region of interest" description="Disordered" evidence="1">
    <location>
        <begin position="1"/>
        <end position="82"/>
    </location>
</feature>
<protein>
    <submittedName>
        <fullName evidence="2">Uncharacterized protein</fullName>
    </submittedName>
</protein>
<evidence type="ECO:0000313" key="3">
    <source>
        <dbReference type="Proteomes" id="UP000799118"/>
    </source>
</evidence>
<accession>A0A6A4HZT4</accession>
<dbReference type="Proteomes" id="UP000799118">
    <property type="component" value="Unassembled WGS sequence"/>
</dbReference>
<organism evidence="2 3">
    <name type="scientific">Gymnopus androsaceus JB14</name>
    <dbReference type="NCBI Taxonomy" id="1447944"/>
    <lineage>
        <taxon>Eukaryota</taxon>
        <taxon>Fungi</taxon>
        <taxon>Dikarya</taxon>
        <taxon>Basidiomycota</taxon>
        <taxon>Agaricomycotina</taxon>
        <taxon>Agaricomycetes</taxon>
        <taxon>Agaricomycetidae</taxon>
        <taxon>Agaricales</taxon>
        <taxon>Marasmiineae</taxon>
        <taxon>Omphalotaceae</taxon>
        <taxon>Gymnopus</taxon>
    </lineage>
</organism>
<feature type="compositionally biased region" description="Low complexity" evidence="1">
    <location>
        <begin position="1"/>
        <end position="16"/>
    </location>
</feature>
<proteinExistence type="predicted"/>
<sequence>MDFLPSSSPTPSTPLSNRSNYHSLSRNYHKPLNSSPLARDYPSPNSSPVAEAQARRQSQYKSRVSSGSSRARTASAPSVDSQKALFRDRFKERCLERAEKARAKARASKRRLDASSDGFDEVMDDDMEETDDDIMQSDLYHRLMLNQAHQQRHAFRRSYYADVGSSFDPDMEDVTVWEQELTAFETAQLGRSTSPDSMMETAAISDITEITPEELEHAELEAYAEECERQAALADFEDIPLDELFTLDDEELRELMTSNEGSEDIDMVD</sequence>
<gene>
    <name evidence="2" type="ORF">BT96DRAFT_1016950</name>
</gene>
<feature type="compositionally biased region" description="Low complexity" evidence="1">
    <location>
        <begin position="59"/>
        <end position="78"/>
    </location>
</feature>
<feature type="compositionally biased region" description="Polar residues" evidence="1">
    <location>
        <begin position="17"/>
        <end position="36"/>
    </location>
</feature>
<dbReference type="AlphaFoldDB" id="A0A6A4HZT4"/>
<reference evidence="2" key="1">
    <citation type="journal article" date="2019" name="Environ. Microbiol.">
        <title>Fungal ecological strategies reflected in gene transcription - a case study of two litter decomposers.</title>
        <authorList>
            <person name="Barbi F."/>
            <person name="Kohler A."/>
            <person name="Barry K."/>
            <person name="Baskaran P."/>
            <person name="Daum C."/>
            <person name="Fauchery L."/>
            <person name="Ihrmark K."/>
            <person name="Kuo A."/>
            <person name="LaButti K."/>
            <person name="Lipzen A."/>
            <person name="Morin E."/>
            <person name="Grigoriev I.V."/>
            <person name="Henrissat B."/>
            <person name="Lindahl B."/>
            <person name="Martin F."/>
        </authorList>
    </citation>
    <scope>NUCLEOTIDE SEQUENCE</scope>
    <source>
        <strain evidence="2">JB14</strain>
    </source>
</reference>
<evidence type="ECO:0000256" key="1">
    <source>
        <dbReference type="SAM" id="MobiDB-lite"/>
    </source>
</evidence>
<keyword evidence="3" id="KW-1185">Reference proteome</keyword>
<dbReference type="EMBL" id="ML769424">
    <property type="protein sequence ID" value="KAE9403561.1"/>
    <property type="molecule type" value="Genomic_DNA"/>
</dbReference>